<keyword evidence="7 14" id="KW-0812">Transmembrane</keyword>
<dbReference type="GO" id="GO:0000155">
    <property type="term" value="F:phosphorelay sensor kinase activity"/>
    <property type="evidence" value="ECO:0007669"/>
    <property type="project" value="InterPro"/>
</dbReference>
<keyword evidence="12" id="KW-0902">Two-component regulatory system</keyword>
<dbReference type="Pfam" id="PF00512">
    <property type="entry name" value="HisKA"/>
    <property type="match status" value="1"/>
</dbReference>
<dbReference type="SUPFAM" id="SSF103190">
    <property type="entry name" value="Sensory domain-like"/>
    <property type="match status" value="1"/>
</dbReference>
<evidence type="ECO:0000256" key="7">
    <source>
        <dbReference type="ARBA" id="ARBA00022692"/>
    </source>
</evidence>
<sequence length="641" mass="71981">MSIKSNIFIWFFVATVLPLTALALSAIYYSEYNYEKTVSHDINNSINRLATDLLHYHEHNRELVLGLANSPAVKEILPVLYSAKRNKVHPDINVRRSRLNRFFEGFQTILQGVFYLRILDSKGNSLIKVSNVKRSAAIYDNLLGIPFVESGIQSKSFRKLLSAMPENEVSMLSLPHNKTSLTELTVRPLLDYIVPLYHRKRQVGALTVTLFGTQLDSLLDHAPRLYKGKLVLFENNPDSDTRNGMLLYDDLTNIRFSQQYREEKLLKDIYNTQIHSNLVSKPDGKIVLNDKSILYFTELFPYPNQLTSWVLATKVEHNTITEPFKNIKYGIWIFVGVALFISILLANIAAHKVSNPVKTLAKNLTAFADGNSDYRAPTNYDFDEINSLSIAYNYLADNLDSAQQDRDTAQSMVLRSAKLASIGQMAAGIGHEINNPLNNILSYSKLLLRDNGDNDNLKKDINSLRDEALRASNIIKGILNFARQVPPRYESFQVTPFIQESLQLVQQTSKNKNISIRILDNNNIIAQGDRSQLQQVLINLLINAIQASTQNGQIVVGVKDSDNCLIISIRDEGSGIKPETLDKIFDPFFSTKSEGQGSGLGLSISLGIMESHQGKLFISNNQDQGVTATMKIPLNILSKKS</sequence>
<accession>A0A3B0ZMW1</accession>
<dbReference type="InterPro" id="IPR005467">
    <property type="entry name" value="His_kinase_dom"/>
</dbReference>
<keyword evidence="5" id="KW-0597">Phosphoprotein</keyword>
<dbReference type="SMART" id="SM00387">
    <property type="entry name" value="HATPase_c"/>
    <property type="match status" value="1"/>
</dbReference>
<evidence type="ECO:0000256" key="2">
    <source>
        <dbReference type="ARBA" id="ARBA00004651"/>
    </source>
</evidence>
<evidence type="ECO:0000259" key="16">
    <source>
        <dbReference type="PROSITE" id="PS50885"/>
    </source>
</evidence>
<evidence type="ECO:0000256" key="9">
    <source>
        <dbReference type="ARBA" id="ARBA00022777"/>
    </source>
</evidence>
<feature type="domain" description="HAMP" evidence="16">
    <location>
        <begin position="351"/>
        <end position="404"/>
    </location>
</feature>
<evidence type="ECO:0000256" key="1">
    <source>
        <dbReference type="ARBA" id="ARBA00000085"/>
    </source>
</evidence>
<dbReference type="GO" id="GO:0005886">
    <property type="term" value="C:plasma membrane"/>
    <property type="evidence" value="ECO:0007669"/>
    <property type="project" value="UniProtKB-SubCell"/>
</dbReference>
<dbReference type="CDD" id="cd00082">
    <property type="entry name" value="HisKA"/>
    <property type="match status" value="1"/>
</dbReference>
<feature type="domain" description="Histidine kinase" evidence="15">
    <location>
        <begin position="428"/>
        <end position="636"/>
    </location>
</feature>
<evidence type="ECO:0000256" key="8">
    <source>
        <dbReference type="ARBA" id="ARBA00022741"/>
    </source>
</evidence>
<dbReference type="InterPro" id="IPR036890">
    <property type="entry name" value="HATPase_C_sf"/>
</dbReference>
<feature type="coiled-coil region" evidence="13">
    <location>
        <begin position="447"/>
        <end position="474"/>
    </location>
</feature>
<evidence type="ECO:0000256" key="14">
    <source>
        <dbReference type="SAM" id="Phobius"/>
    </source>
</evidence>
<dbReference type="PRINTS" id="PR00344">
    <property type="entry name" value="BCTRLSENSOR"/>
</dbReference>
<evidence type="ECO:0000256" key="10">
    <source>
        <dbReference type="ARBA" id="ARBA00022840"/>
    </source>
</evidence>
<evidence type="ECO:0000256" key="4">
    <source>
        <dbReference type="ARBA" id="ARBA00022475"/>
    </source>
</evidence>
<keyword evidence="10" id="KW-0067">ATP-binding</keyword>
<keyword evidence="4" id="KW-1003">Cell membrane</keyword>
<dbReference type="PROSITE" id="PS50109">
    <property type="entry name" value="HIS_KIN"/>
    <property type="match status" value="1"/>
</dbReference>
<evidence type="ECO:0000313" key="17">
    <source>
        <dbReference type="EMBL" id="VAW94778.1"/>
    </source>
</evidence>
<comment type="catalytic activity">
    <reaction evidence="1">
        <text>ATP + protein L-histidine = ADP + protein N-phospho-L-histidine.</text>
        <dbReference type="EC" id="2.7.13.3"/>
    </reaction>
</comment>
<keyword evidence="6" id="KW-0808">Transferase</keyword>
<dbReference type="Pfam" id="PF02518">
    <property type="entry name" value="HATPase_c"/>
    <property type="match status" value="1"/>
</dbReference>
<evidence type="ECO:0000256" key="5">
    <source>
        <dbReference type="ARBA" id="ARBA00022553"/>
    </source>
</evidence>
<dbReference type="Gene3D" id="6.10.340.10">
    <property type="match status" value="1"/>
</dbReference>
<evidence type="ECO:0000256" key="13">
    <source>
        <dbReference type="SAM" id="Coils"/>
    </source>
</evidence>
<gene>
    <name evidence="17" type="ORF">MNBD_GAMMA22-1639</name>
</gene>
<dbReference type="CDD" id="cd06225">
    <property type="entry name" value="HAMP"/>
    <property type="match status" value="1"/>
</dbReference>
<keyword evidence="14" id="KW-0472">Membrane</keyword>
<dbReference type="InterPro" id="IPR029151">
    <property type="entry name" value="Sensor-like_sf"/>
</dbReference>
<reference evidence="17" key="1">
    <citation type="submission" date="2018-06" db="EMBL/GenBank/DDBJ databases">
        <authorList>
            <person name="Zhirakovskaya E."/>
        </authorList>
    </citation>
    <scope>NUCLEOTIDE SEQUENCE</scope>
</reference>
<evidence type="ECO:0000259" key="15">
    <source>
        <dbReference type="PROSITE" id="PS50109"/>
    </source>
</evidence>
<keyword evidence="11 14" id="KW-1133">Transmembrane helix</keyword>
<dbReference type="Gene3D" id="1.10.287.130">
    <property type="match status" value="1"/>
</dbReference>
<dbReference type="InterPro" id="IPR036097">
    <property type="entry name" value="HisK_dim/P_sf"/>
</dbReference>
<proteinExistence type="predicted"/>
<dbReference type="InterPro" id="IPR003661">
    <property type="entry name" value="HisK_dim/P_dom"/>
</dbReference>
<protein>
    <recommendedName>
        <fullName evidence="3">histidine kinase</fullName>
        <ecNumber evidence="3">2.7.13.3</ecNumber>
    </recommendedName>
</protein>
<dbReference type="EC" id="2.7.13.3" evidence="3"/>
<dbReference type="SMART" id="SM00388">
    <property type="entry name" value="HisKA"/>
    <property type="match status" value="1"/>
</dbReference>
<dbReference type="SUPFAM" id="SSF55874">
    <property type="entry name" value="ATPase domain of HSP90 chaperone/DNA topoisomerase II/histidine kinase"/>
    <property type="match status" value="1"/>
</dbReference>
<keyword evidence="9 17" id="KW-0418">Kinase</keyword>
<dbReference type="SUPFAM" id="SSF47384">
    <property type="entry name" value="Homodimeric domain of signal transducing histidine kinase"/>
    <property type="match status" value="1"/>
</dbReference>
<evidence type="ECO:0000256" key="6">
    <source>
        <dbReference type="ARBA" id="ARBA00022679"/>
    </source>
</evidence>
<evidence type="ECO:0000256" key="3">
    <source>
        <dbReference type="ARBA" id="ARBA00012438"/>
    </source>
</evidence>
<keyword evidence="13" id="KW-0175">Coiled coil</keyword>
<dbReference type="InterPro" id="IPR003660">
    <property type="entry name" value="HAMP_dom"/>
</dbReference>
<dbReference type="InterPro" id="IPR004358">
    <property type="entry name" value="Sig_transdc_His_kin-like_C"/>
</dbReference>
<keyword evidence="8" id="KW-0547">Nucleotide-binding</keyword>
<dbReference type="Gene3D" id="3.30.565.10">
    <property type="entry name" value="Histidine kinase-like ATPase, C-terminal domain"/>
    <property type="match status" value="1"/>
</dbReference>
<dbReference type="InterPro" id="IPR003594">
    <property type="entry name" value="HATPase_dom"/>
</dbReference>
<organism evidence="17">
    <name type="scientific">hydrothermal vent metagenome</name>
    <dbReference type="NCBI Taxonomy" id="652676"/>
    <lineage>
        <taxon>unclassified sequences</taxon>
        <taxon>metagenomes</taxon>
        <taxon>ecological metagenomes</taxon>
    </lineage>
</organism>
<feature type="transmembrane region" description="Helical" evidence="14">
    <location>
        <begin position="329"/>
        <end position="350"/>
    </location>
</feature>
<dbReference type="SUPFAM" id="SSF158472">
    <property type="entry name" value="HAMP domain-like"/>
    <property type="match status" value="1"/>
</dbReference>
<evidence type="ECO:0000256" key="11">
    <source>
        <dbReference type="ARBA" id="ARBA00022989"/>
    </source>
</evidence>
<dbReference type="GO" id="GO:0005524">
    <property type="term" value="F:ATP binding"/>
    <property type="evidence" value="ECO:0007669"/>
    <property type="project" value="UniProtKB-KW"/>
</dbReference>
<dbReference type="PANTHER" id="PTHR43065:SF10">
    <property type="entry name" value="PEROXIDE STRESS-ACTIVATED HISTIDINE KINASE MAK3"/>
    <property type="match status" value="1"/>
</dbReference>
<dbReference type="PROSITE" id="PS50885">
    <property type="entry name" value="HAMP"/>
    <property type="match status" value="1"/>
</dbReference>
<dbReference type="AlphaFoldDB" id="A0A3B0ZMW1"/>
<dbReference type="EMBL" id="UOFS01000019">
    <property type="protein sequence ID" value="VAW94778.1"/>
    <property type="molecule type" value="Genomic_DNA"/>
</dbReference>
<dbReference type="PANTHER" id="PTHR43065">
    <property type="entry name" value="SENSOR HISTIDINE KINASE"/>
    <property type="match status" value="1"/>
</dbReference>
<comment type="subcellular location">
    <subcellularLocation>
        <location evidence="2">Cell membrane</location>
        <topology evidence="2">Multi-pass membrane protein</topology>
    </subcellularLocation>
</comment>
<evidence type="ECO:0000256" key="12">
    <source>
        <dbReference type="ARBA" id="ARBA00023012"/>
    </source>
</evidence>
<name>A0A3B0ZMW1_9ZZZZ</name>